<reference evidence="3" key="1">
    <citation type="submission" date="2016-10" db="EMBL/GenBank/DDBJ databases">
        <authorList>
            <person name="Varghese N."/>
            <person name="Submissions S."/>
        </authorList>
    </citation>
    <scope>NUCLEOTIDE SEQUENCE [LARGE SCALE GENOMIC DNA]</scope>
    <source>
        <strain evidence="3">VPI 5359</strain>
    </source>
</reference>
<feature type="compositionally biased region" description="Polar residues" evidence="1">
    <location>
        <begin position="62"/>
        <end position="71"/>
    </location>
</feature>
<dbReference type="EMBL" id="FNOU01000018">
    <property type="protein sequence ID" value="SDY15707.1"/>
    <property type="molecule type" value="Genomic_DNA"/>
</dbReference>
<feature type="compositionally biased region" description="Low complexity" evidence="1">
    <location>
        <begin position="77"/>
        <end position="90"/>
    </location>
</feature>
<evidence type="ECO:0000256" key="1">
    <source>
        <dbReference type="SAM" id="MobiDB-lite"/>
    </source>
</evidence>
<evidence type="ECO:0000313" key="3">
    <source>
        <dbReference type="Proteomes" id="UP000199652"/>
    </source>
</evidence>
<keyword evidence="3" id="KW-1185">Reference proteome</keyword>
<organism evidence="2 3">
    <name type="scientific">Eubacterium barkeri</name>
    <name type="common">Clostridium barkeri</name>
    <dbReference type="NCBI Taxonomy" id="1528"/>
    <lineage>
        <taxon>Bacteria</taxon>
        <taxon>Bacillati</taxon>
        <taxon>Bacillota</taxon>
        <taxon>Clostridia</taxon>
        <taxon>Eubacteriales</taxon>
        <taxon>Eubacteriaceae</taxon>
        <taxon>Eubacterium</taxon>
    </lineage>
</organism>
<accession>A0A1H3HJP5</accession>
<protein>
    <submittedName>
        <fullName evidence="2">Uncharacterized protein</fullName>
    </submittedName>
</protein>
<feature type="compositionally biased region" description="Acidic residues" evidence="1">
    <location>
        <begin position="30"/>
        <end position="42"/>
    </location>
</feature>
<gene>
    <name evidence="2" type="ORF">SAMN04488579_11811</name>
</gene>
<sequence>MEAGQGACCGQTALGRQQDGGNEPLKEGDAQTDDGQYPDEPDHDTAADTQAAAPLQMGAATPQGQGVQGQAASRGMKSGPAKASKAGAKA</sequence>
<dbReference type="Proteomes" id="UP000199652">
    <property type="component" value="Unassembled WGS sequence"/>
</dbReference>
<dbReference type="STRING" id="1528.SAMN04488579_11811"/>
<proteinExistence type="predicted"/>
<dbReference type="AlphaFoldDB" id="A0A1H3HJP5"/>
<evidence type="ECO:0000313" key="2">
    <source>
        <dbReference type="EMBL" id="SDY15707.1"/>
    </source>
</evidence>
<feature type="region of interest" description="Disordered" evidence="1">
    <location>
        <begin position="1"/>
        <end position="90"/>
    </location>
</feature>
<name>A0A1H3HJP5_EUBBA</name>